<dbReference type="Gene3D" id="1.10.10.10">
    <property type="entry name" value="Winged helix-like DNA-binding domain superfamily/Winged helix DNA-binding domain"/>
    <property type="match status" value="1"/>
</dbReference>
<dbReference type="InterPro" id="IPR052509">
    <property type="entry name" value="Metal_resp_DNA-bind_regulator"/>
</dbReference>
<dbReference type="OrthoDB" id="122286at2"/>
<organism evidence="2 3">
    <name type="scientific">Cryobacterium frigoriphilum</name>
    <dbReference type="NCBI Taxonomy" id="1259150"/>
    <lineage>
        <taxon>Bacteria</taxon>
        <taxon>Bacillati</taxon>
        <taxon>Actinomycetota</taxon>
        <taxon>Actinomycetes</taxon>
        <taxon>Micrococcales</taxon>
        <taxon>Microbacteriaceae</taxon>
        <taxon>Cryobacterium</taxon>
    </lineage>
</organism>
<gene>
    <name evidence="2" type="ORF">E3T55_06420</name>
</gene>
<evidence type="ECO:0000313" key="3">
    <source>
        <dbReference type="Proteomes" id="UP000297447"/>
    </source>
</evidence>
<dbReference type="RefSeq" id="WP_134518748.1">
    <property type="nucleotide sequence ID" value="NZ_SOHE01000029.1"/>
</dbReference>
<evidence type="ECO:0000313" key="2">
    <source>
        <dbReference type="EMBL" id="TFD52237.1"/>
    </source>
</evidence>
<reference evidence="2 3" key="1">
    <citation type="submission" date="2019-03" db="EMBL/GenBank/DDBJ databases">
        <title>Genomics of glacier-inhabiting Cryobacterium strains.</title>
        <authorList>
            <person name="Liu Q."/>
            <person name="Xin Y.-H."/>
        </authorList>
    </citation>
    <scope>NUCLEOTIDE SEQUENCE [LARGE SCALE GENOMIC DNA]</scope>
    <source>
        <strain evidence="2 3">Hh14</strain>
    </source>
</reference>
<dbReference type="InterPro" id="IPR005149">
    <property type="entry name" value="Tscrpt_reg_PadR_N"/>
</dbReference>
<evidence type="ECO:0000259" key="1">
    <source>
        <dbReference type="Pfam" id="PF03551"/>
    </source>
</evidence>
<protein>
    <submittedName>
        <fullName evidence="2">PadR family transcriptional regulator</fullName>
    </submittedName>
</protein>
<dbReference type="InterPro" id="IPR036388">
    <property type="entry name" value="WH-like_DNA-bd_sf"/>
</dbReference>
<sequence length="112" mass="12313">MSQPTFWILIALAGQRRHGYEILQETAAASEGAVSLKATTLYAALERLERDGLIQPDGEEIVNGRARRYFRITGRGEAGLADEVAMLEQQARVGRARLGREPLTSLRTGFAV</sequence>
<dbReference type="SUPFAM" id="SSF46785">
    <property type="entry name" value="Winged helix' DNA-binding domain"/>
    <property type="match status" value="1"/>
</dbReference>
<dbReference type="Proteomes" id="UP000297447">
    <property type="component" value="Unassembled WGS sequence"/>
</dbReference>
<dbReference type="PANTHER" id="PTHR33169:SF14">
    <property type="entry name" value="TRANSCRIPTIONAL REGULATOR RV3488"/>
    <property type="match status" value="1"/>
</dbReference>
<dbReference type="AlphaFoldDB" id="A0A4R9A519"/>
<comment type="caution">
    <text evidence="2">The sequence shown here is derived from an EMBL/GenBank/DDBJ whole genome shotgun (WGS) entry which is preliminary data.</text>
</comment>
<dbReference type="InterPro" id="IPR036390">
    <property type="entry name" value="WH_DNA-bd_sf"/>
</dbReference>
<dbReference type="EMBL" id="SOHE01000029">
    <property type="protein sequence ID" value="TFD52237.1"/>
    <property type="molecule type" value="Genomic_DNA"/>
</dbReference>
<name>A0A4R9A519_9MICO</name>
<feature type="domain" description="Transcription regulator PadR N-terminal" evidence="1">
    <location>
        <begin position="8"/>
        <end position="81"/>
    </location>
</feature>
<dbReference type="Pfam" id="PF03551">
    <property type="entry name" value="PadR"/>
    <property type="match status" value="1"/>
</dbReference>
<proteinExistence type="predicted"/>
<keyword evidence="3" id="KW-1185">Reference proteome</keyword>
<accession>A0A4R9A519</accession>
<dbReference type="PANTHER" id="PTHR33169">
    <property type="entry name" value="PADR-FAMILY TRANSCRIPTIONAL REGULATOR"/>
    <property type="match status" value="1"/>
</dbReference>